<dbReference type="Proteomes" id="UP000618733">
    <property type="component" value="Unassembled WGS sequence"/>
</dbReference>
<gene>
    <name evidence="8" type="ORF">JD292_08195</name>
</gene>
<keyword evidence="4" id="KW-0572">Peptidoglycan-anchor</keyword>
<dbReference type="Gene3D" id="2.60.40.10">
    <property type="entry name" value="Immunoglobulins"/>
    <property type="match status" value="2"/>
</dbReference>
<feature type="domain" description="Gram-positive cocci surface proteins LPxTG" evidence="7">
    <location>
        <begin position="454"/>
        <end position="491"/>
    </location>
</feature>
<dbReference type="Pfam" id="PF16555">
    <property type="entry name" value="GramPos_pilinD1"/>
    <property type="match status" value="1"/>
</dbReference>
<dbReference type="NCBIfam" id="NF033902">
    <property type="entry name" value="iso_D2_wall_anc"/>
    <property type="match status" value="1"/>
</dbReference>
<evidence type="ECO:0000256" key="1">
    <source>
        <dbReference type="ARBA" id="ARBA00022512"/>
    </source>
</evidence>
<dbReference type="GO" id="GO:0005975">
    <property type="term" value="P:carbohydrate metabolic process"/>
    <property type="evidence" value="ECO:0007669"/>
    <property type="project" value="UniProtKB-ARBA"/>
</dbReference>
<dbReference type="RefSeq" id="WP_200132242.1">
    <property type="nucleotide sequence ID" value="NZ_JAEHOI010000006.1"/>
</dbReference>
<feature type="signal peptide" evidence="6">
    <location>
        <begin position="1"/>
        <end position="34"/>
    </location>
</feature>
<dbReference type="InterPro" id="IPR026466">
    <property type="entry name" value="Fim_isopep_form_D2_dom"/>
</dbReference>
<evidence type="ECO:0000313" key="9">
    <source>
        <dbReference type="Proteomes" id="UP000618733"/>
    </source>
</evidence>
<feature type="transmembrane region" description="Helical" evidence="5">
    <location>
        <begin position="463"/>
        <end position="482"/>
    </location>
</feature>
<keyword evidence="5" id="KW-0472">Membrane</keyword>
<keyword evidence="9" id="KW-1185">Reference proteome</keyword>
<dbReference type="InterPro" id="IPR013783">
    <property type="entry name" value="Ig-like_fold"/>
</dbReference>
<evidence type="ECO:0000313" key="8">
    <source>
        <dbReference type="EMBL" id="MBK0422053.1"/>
    </source>
</evidence>
<sequence>MNNPTIRRNRGIAAAAGAALALGSLGMLAGPAFAAPGDGGTGSITVYKLEQKDASIGPNDGTKLPDLGGAKPLVAGFTSCAVEGIDLSVSADWERLKDVTIAPDAAGGQPVVTEKGTTLALTNCVAEQKTDAGTGAATFADLPADKAYVVWESTPAEGAVAAAQPTLLTVPYTGTGADGNWNYNPHIYPKNVIVGSGATKDDKIIGDKVEWDVTVPINPLAAGNTYDEFRISDKLDTVITYTGGTVKLLAAGGTEVALDAADYTLSDPTGKGGDEVAFELTATGLAKLDANIGGKLILTIKADATGTGTTKNEAKITINGKSTEDGKGPSVVDPESFFAGAHIEKQAKYKGAQDLVPLAGAEFSVYPAADAATDCAATPAADTEPAFEKQVSDDQGNTPNMVLAEGKYCVYETKTPAGFKGLNGGMLLDVTGDNAAVKVLNTQVGADEGDLPSLPLTGSAGSIALFAAGGALLALGTAFVLVRRKNAHSGE</sequence>
<dbReference type="Pfam" id="PF17802">
    <property type="entry name" value="SpaA"/>
    <property type="match status" value="1"/>
</dbReference>
<evidence type="ECO:0000256" key="4">
    <source>
        <dbReference type="ARBA" id="ARBA00023088"/>
    </source>
</evidence>
<keyword evidence="3 6" id="KW-0732">Signal</keyword>
<dbReference type="InterPro" id="IPR019931">
    <property type="entry name" value="LPXTG_anchor"/>
</dbReference>
<dbReference type="InterPro" id="IPR048052">
    <property type="entry name" value="FM1-like"/>
</dbReference>
<keyword evidence="2" id="KW-0964">Secreted</keyword>
<evidence type="ECO:0000256" key="2">
    <source>
        <dbReference type="ARBA" id="ARBA00022525"/>
    </source>
</evidence>
<reference evidence="8" key="1">
    <citation type="submission" date="2020-12" db="EMBL/GenBank/DDBJ databases">
        <title>Leucobacter sp. CAS2, isolated from Chromium sludge.</title>
        <authorList>
            <person name="Xu Z."/>
        </authorList>
    </citation>
    <scope>NUCLEOTIDE SEQUENCE</scope>
    <source>
        <strain evidence="8">CSA2</strain>
    </source>
</reference>
<keyword evidence="5" id="KW-1133">Transmembrane helix</keyword>
<dbReference type="NCBIfam" id="TIGR01167">
    <property type="entry name" value="LPXTG_anchor"/>
    <property type="match status" value="1"/>
</dbReference>
<dbReference type="AlphaFoldDB" id="A0A934QD72"/>
<dbReference type="Pfam" id="PF00746">
    <property type="entry name" value="Gram_pos_anchor"/>
    <property type="match status" value="1"/>
</dbReference>
<keyword evidence="5" id="KW-0812">Transmembrane</keyword>
<protein>
    <submittedName>
        <fullName evidence="8">SpaH/EbpB family LPXTG-anchored major pilin</fullName>
    </submittedName>
</protein>
<proteinExistence type="predicted"/>
<accession>A0A934QD72</accession>
<comment type="caution">
    <text evidence="8">The sequence shown here is derived from an EMBL/GenBank/DDBJ whole genome shotgun (WGS) entry which is preliminary data.</text>
</comment>
<feature type="chain" id="PRO_5037646332" evidence="6">
    <location>
        <begin position="35"/>
        <end position="491"/>
    </location>
</feature>
<dbReference type="Gene3D" id="2.60.40.740">
    <property type="match status" value="1"/>
</dbReference>
<dbReference type="InterPro" id="IPR041033">
    <property type="entry name" value="SpaA_PFL_dom_1"/>
</dbReference>
<evidence type="ECO:0000256" key="3">
    <source>
        <dbReference type="ARBA" id="ARBA00022729"/>
    </source>
</evidence>
<evidence type="ECO:0000256" key="6">
    <source>
        <dbReference type="SAM" id="SignalP"/>
    </source>
</evidence>
<dbReference type="NCBIfam" id="TIGR04226">
    <property type="entry name" value="RrgB_K2N_iso_D2"/>
    <property type="match status" value="1"/>
</dbReference>
<organism evidence="8 9">
    <name type="scientific">Leucobacter edaphi</name>
    <dbReference type="NCBI Taxonomy" id="2796472"/>
    <lineage>
        <taxon>Bacteria</taxon>
        <taxon>Bacillati</taxon>
        <taxon>Actinomycetota</taxon>
        <taxon>Actinomycetes</taxon>
        <taxon>Micrococcales</taxon>
        <taxon>Microbacteriaceae</taxon>
        <taxon>Leucobacter</taxon>
    </lineage>
</organism>
<name>A0A934QD72_9MICO</name>
<evidence type="ECO:0000259" key="7">
    <source>
        <dbReference type="PROSITE" id="PS50847"/>
    </source>
</evidence>
<dbReference type="InterPro" id="IPR032364">
    <property type="entry name" value="GramPos_pilinD1_N"/>
</dbReference>
<evidence type="ECO:0000256" key="5">
    <source>
        <dbReference type="SAM" id="Phobius"/>
    </source>
</evidence>
<keyword evidence="1" id="KW-0134">Cell wall</keyword>
<dbReference type="EMBL" id="JAEHOI010000006">
    <property type="protein sequence ID" value="MBK0422053.1"/>
    <property type="molecule type" value="Genomic_DNA"/>
</dbReference>
<dbReference type="PROSITE" id="PS50847">
    <property type="entry name" value="GRAM_POS_ANCHORING"/>
    <property type="match status" value="1"/>
</dbReference>